<comment type="caution">
    <text evidence="3">The sequence shown here is derived from an EMBL/GenBank/DDBJ whole genome shotgun (WGS) entry which is preliminary data.</text>
</comment>
<feature type="domain" description="SHOCT" evidence="1">
    <location>
        <begin position="83"/>
        <end position="110"/>
    </location>
</feature>
<dbReference type="EMBL" id="JAARWW010000048">
    <property type="protein sequence ID" value="MBC2005572.1"/>
    <property type="molecule type" value="Genomic_DNA"/>
</dbReference>
<proteinExistence type="predicted"/>
<organism evidence="3 4">
    <name type="scientific">Listeria booriae</name>
    <dbReference type="NCBI Taxonomy" id="1552123"/>
    <lineage>
        <taxon>Bacteria</taxon>
        <taxon>Bacillati</taxon>
        <taxon>Bacillota</taxon>
        <taxon>Bacilli</taxon>
        <taxon>Bacillales</taxon>
        <taxon>Listeriaceae</taxon>
        <taxon>Listeria</taxon>
    </lineage>
</organism>
<evidence type="ECO:0000313" key="3">
    <source>
        <dbReference type="EMBL" id="MBC2005572.1"/>
    </source>
</evidence>
<gene>
    <name evidence="3" type="ORF">HCA78_17535</name>
</gene>
<dbReference type="RefSeq" id="WP_185534159.1">
    <property type="nucleotide sequence ID" value="NZ_JAARWW010000048.1"/>
</dbReference>
<feature type="domain" description="DUF4429" evidence="2">
    <location>
        <begin position="1"/>
        <end position="63"/>
    </location>
</feature>
<dbReference type="InterPro" id="IPR018649">
    <property type="entry name" value="SHOCT"/>
</dbReference>
<dbReference type="Pfam" id="PF09851">
    <property type="entry name" value="SHOCT"/>
    <property type="match status" value="1"/>
</dbReference>
<dbReference type="AlphaFoldDB" id="A0A842D451"/>
<sequence length="111" mass="12591">DKTIYIRNISGIQLKKPGMTNGYIQFTLSGGNESKGGVFSATQDENTVMFSKKYYNDVVEFKTLIEQKINTEPTTQSSTSNLDEIKKLKELLDIEAITQEEFDLKKAELMK</sequence>
<accession>A0A842D451</accession>
<dbReference type="Proteomes" id="UP000546806">
    <property type="component" value="Unassembled WGS sequence"/>
</dbReference>
<protein>
    <submittedName>
        <fullName evidence="3">DUF4429 domain-containing protein</fullName>
    </submittedName>
</protein>
<name>A0A842D451_9LIST</name>
<reference evidence="3 4" key="1">
    <citation type="submission" date="2020-03" db="EMBL/GenBank/DDBJ databases">
        <title>Soil Listeria distribution.</title>
        <authorList>
            <person name="Liao J."/>
            <person name="Wiedmann M."/>
        </authorList>
    </citation>
    <scope>NUCLEOTIDE SEQUENCE [LARGE SCALE GENOMIC DNA]</scope>
    <source>
        <strain evidence="3 4">FSL L7-0435</strain>
    </source>
</reference>
<evidence type="ECO:0000259" key="2">
    <source>
        <dbReference type="Pfam" id="PF14472"/>
    </source>
</evidence>
<dbReference type="InterPro" id="IPR027860">
    <property type="entry name" value="DUF4429"/>
</dbReference>
<feature type="non-terminal residue" evidence="3">
    <location>
        <position position="1"/>
    </location>
</feature>
<dbReference type="Pfam" id="PF14472">
    <property type="entry name" value="DUF4429"/>
    <property type="match status" value="1"/>
</dbReference>
<evidence type="ECO:0000259" key="1">
    <source>
        <dbReference type="Pfam" id="PF09851"/>
    </source>
</evidence>
<evidence type="ECO:0000313" key="4">
    <source>
        <dbReference type="Proteomes" id="UP000546806"/>
    </source>
</evidence>